<feature type="domain" description="Fatty acid hydroxylase" evidence="7">
    <location>
        <begin position="175"/>
        <end position="302"/>
    </location>
</feature>
<proteinExistence type="inferred from homology"/>
<evidence type="ECO:0000313" key="8">
    <source>
        <dbReference type="EMBL" id="KAH0890834.1"/>
    </source>
</evidence>
<feature type="domain" description="Fatty acid hydroxylase" evidence="7">
    <location>
        <begin position="654"/>
        <end position="738"/>
    </location>
</feature>
<protein>
    <recommendedName>
        <fullName evidence="7">Fatty acid hydroxylase domain-containing protein</fullName>
    </recommendedName>
</protein>
<evidence type="ECO:0000256" key="2">
    <source>
        <dbReference type="ARBA" id="ARBA00009324"/>
    </source>
</evidence>
<evidence type="ECO:0000256" key="5">
    <source>
        <dbReference type="ARBA" id="ARBA00023136"/>
    </source>
</evidence>
<dbReference type="InterPro" id="IPR050307">
    <property type="entry name" value="Sterol_Desaturase_Related"/>
</dbReference>
<dbReference type="InterPro" id="IPR006694">
    <property type="entry name" value="Fatty_acid_hydroxylase"/>
</dbReference>
<dbReference type="EMBL" id="JAGKQM010000013">
    <property type="protein sequence ID" value="KAH0890834.1"/>
    <property type="molecule type" value="Genomic_DNA"/>
</dbReference>
<dbReference type="PANTHER" id="PTHR11863">
    <property type="entry name" value="STEROL DESATURASE"/>
    <property type="match status" value="1"/>
</dbReference>
<feature type="domain" description="Fatty acid hydroxylase" evidence="7">
    <location>
        <begin position="421"/>
        <end position="550"/>
    </location>
</feature>
<evidence type="ECO:0000256" key="1">
    <source>
        <dbReference type="ARBA" id="ARBA00004370"/>
    </source>
</evidence>
<evidence type="ECO:0000256" key="6">
    <source>
        <dbReference type="SAM" id="Phobius"/>
    </source>
</evidence>
<keyword evidence="9" id="KW-1185">Reference proteome</keyword>
<organism evidence="8 9">
    <name type="scientific">Brassica napus</name>
    <name type="common">Rape</name>
    <dbReference type="NCBI Taxonomy" id="3708"/>
    <lineage>
        <taxon>Eukaryota</taxon>
        <taxon>Viridiplantae</taxon>
        <taxon>Streptophyta</taxon>
        <taxon>Embryophyta</taxon>
        <taxon>Tracheophyta</taxon>
        <taxon>Spermatophyta</taxon>
        <taxon>Magnoliopsida</taxon>
        <taxon>eudicotyledons</taxon>
        <taxon>Gunneridae</taxon>
        <taxon>Pentapetalae</taxon>
        <taxon>rosids</taxon>
        <taxon>malvids</taxon>
        <taxon>Brassicales</taxon>
        <taxon>Brassicaceae</taxon>
        <taxon>Brassiceae</taxon>
        <taxon>Brassica</taxon>
    </lineage>
</organism>
<feature type="transmembrane region" description="Helical" evidence="6">
    <location>
        <begin position="88"/>
        <end position="107"/>
    </location>
</feature>
<feature type="transmembrane region" description="Helical" evidence="6">
    <location>
        <begin position="588"/>
        <end position="608"/>
    </location>
</feature>
<accession>A0ABQ8AE75</accession>
<feature type="transmembrane region" description="Helical" evidence="6">
    <location>
        <begin position="411"/>
        <end position="434"/>
    </location>
</feature>
<evidence type="ECO:0000256" key="4">
    <source>
        <dbReference type="ARBA" id="ARBA00022989"/>
    </source>
</evidence>
<keyword evidence="5 6" id="KW-0472">Membrane</keyword>
<evidence type="ECO:0000259" key="7">
    <source>
        <dbReference type="Pfam" id="PF04116"/>
    </source>
</evidence>
<keyword evidence="4 6" id="KW-1133">Transmembrane helix</keyword>
<dbReference type="Pfam" id="PF04116">
    <property type="entry name" value="FA_hydroxylase"/>
    <property type="match status" value="3"/>
</dbReference>
<reference evidence="8 9" key="1">
    <citation type="submission" date="2021-05" db="EMBL/GenBank/DDBJ databases">
        <title>Genome Assembly of Synthetic Allotetraploid Brassica napus Reveals Homoeologous Exchanges between Subgenomes.</title>
        <authorList>
            <person name="Davis J.T."/>
        </authorList>
    </citation>
    <scope>NUCLEOTIDE SEQUENCE [LARGE SCALE GENOMIC DNA]</scope>
    <source>
        <strain evidence="9">cv. Da-Ae</strain>
        <tissue evidence="8">Seedling</tissue>
    </source>
</reference>
<feature type="transmembrane region" description="Helical" evidence="6">
    <location>
        <begin position="666"/>
        <end position="689"/>
    </location>
</feature>
<dbReference type="Proteomes" id="UP000824890">
    <property type="component" value="Unassembled WGS sequence"/>
</dbReference>
<comment type="similarity">
    <text evidence="2">Belongs to the sterol desaturase family.</text>
</comment>
<name>A0ABQ8AE75_BRANA</name>
<comment type="subcellular location">
    <subcellularLocation>
        <location evidence="1">Membrane</location>
    </subcellularLocation>
</comment>
<evidence type="ECO:0000313" key="9">
    <source>
        <dbReference type="Proteomes" id="UP000824890"/>
    </source>
</evidence>
<comment type="caution">
    <text evidence="8">The sequence shown here is derived from an EMBL/GenBank/DDBJ whole genome shotgun (WGS) entry which is preliminary data.</text>
</comment>
<feature type="non-terminal residue" evidence="8">
    <location>
        <position position="1"/>
    </location>
</feature>
<sequence>CHCQRNSVREIWDDLFSVCGGHERAQLTRSRSGKRRRIDTKMAVDNASYLMQFVDETSFYNRIVLSHLLPASLWEPLPHFLQTWLRNYLAGNLLYFISGFLWCFYIYHLKLNVYLPQDAIPTRKAMLLQIHVAMKAMPCYTLLPTVSEYMIESGWTRCYSRIGELSWILYFVSIATYLVLVEIGIYWMHRELHDIKPLYKHLHATHHIYNKQNTLSPFAGLAFHPVDGILQALPHVIALFIVPIHFTTHLGLLFVEAIWTANIHDCIHGNIWPVMGAGYHTIHHTTYKHNYENGFLTQFVDETTFYNRIVLSHLLPANLWEPLPRFLQTWLRSYLTGNLFYFISAFLWCFYIYYLKRNVYIPEDSIPTRKAMIQQIHVAVKGMPWYTLFPTVSEYMIERGWTKCYSTLDQFNWFLCFVYIVLYLFIVEFGMYLVHKGLHDIKFLYKHLHATHHMYNKQNTLSPFAGFASHPLDGILQAAPHVIALFIVPVHLITHMSLLFLGGIWTTCIHDCIHGNIWPIMGAGYHTIHHTTYKHNYGQYTICMDWMFGTLKIPVAEDNGLDQKANHLLPANLWEPLPHFLQTWLRNYLAGNLLYFISGFLWCFYIYYLKLNVYFPKDSIPTKKAMIMQIHVAMKAMPWYTLLPTVSEYMIERGLAFHPLDGILQAVPHVIALFILPIHLITHLSLLFLEGIWTASIHDCIHGNIWPIMGAGYHTIHHTTYKHNYGHYTIWMDWMFGTLKVPLAEDDNEKVK</sequence>
<evidence type="ECO:0000256" key="3">
    <source>
        <dbReference type="ARBA" id="ARBA00022692"/>
    </source>
</evidence>
<feature type="transmembrane region" description="Helical" evidence="6">
    <location>
        <begin position="334"/>
        <end position="354"/>
    </location>
</feature>
<gene>
    <name evidence="8" type="ORF">HID58_053263</name>
</gene>
<feature type="transmembrane region" description="Helical" evidence="6">
    <location>
        <begin position="167"/>
        <end position="188"/>
    </location>
</feature>
<feature type="transmembrane region" description="Helical" evidence="6">
    <location>
        <begin position="232"/>
        <end position="255"/>
    </location>
</feature>
<keyword evidence="3 6" id="KW-0812">Transmembrane</keyword>